<gene>
    <name evidence="1" type="ORF">AOQ84DRAFT_351861</name>
</gene>
<dbReference type="Proteomes" id="UP000250140">
    <property type="component" value="Unassembled WGS sequence"/>
</dbReference>
<dbReference type="EMBL" id="KV748678">
    <property type="protein sequence ID" value="OCL13729.1"/>
    <property type="molecule type" value="Genomic_DNA"/>
</dbReference>
<reference evidence="1 2" key="1">
    <citation type="journal article" date="2016" name="Nat. Commun.">
        <title>Ectomycorrhizal ecology is imprinted in the genome of the dominant symbiotic fungus Cenococcum geophilum.</title>
        <authorList>
            <consortium name="DOE Joint Genome Institute"/>
            <person name="Peter M."/>
            <person name="Kohler A."/>
            <person name="Ohm R.A."/>
            <person name="Kuo A."/>
            <person name="Krutzmann J."/>
            <person name="Morin E."/>
            <person name="Arend M."/>
            <person name="Barry K.W."/>
            <person name="Binder M."/>
            <person name="Choi C."/>
            <person name="Clum A."/>
            <person name="Copeland A."/>
            <person name="Grisel N."/>
            <person name="Haridas S."/>
            <person name="Kipfer T."/>
            <person name="LaButti K."/>
            <person name="Lindquist E."/>
            <person name="Lipzen A."/>
            <person name="Maire R."/>
            <person name="Meier B."/>
            <person name="Mihaltcheva S."/>
            <person name="Molinier V."/>
            <person name="Murat C."/>
            <person name="Poggeler S."/>
            <person name="Quandt C.A."/>
            <person name="Sperisen C."/>
            <person name="Tritt A."/>
            <person name="Tisserant E."/>
            <person name="Crous P.W."/>
            <person name="Henrissat B."/>
            <person name="Nehls U."/>
            <person name="Egli S."/>
            <person name="Spatafora J.W."/>
            <person name="Grigoriev I.V."/>
            <person name="Martin F.M."/>
        </authorList>
    </citation>
    <scope>NUCLEOTIDE SEQUENCE [LARGE SCALE GENOMIC DNA]</scope>
    <source>
        <strain evidence="1 2">CBS 207.34</strain>
    </source>
</reference>
<accession>A0A8E2JYD9</accession>
<name>A0A8E2JYD9_9PEZI</name>
<dbReference type="AlphaFoldDB" id="A0A8E2JYD9"/>
<organism evidence="1 2">
    <name type="scientific">Glonium stellatum</name>
    <dbReference type="NCBI Taxonomy" id="574774"/>
    <lineage>
        <taxon>Eukaryota</taxon>
        <taxon>Fungi</taxon>
        <taxon>Dikarya</taxon>
        <taxon>Ascomycota</taxon>
        <taxon>Pezizomycotina</taxon>
        <taxon>Dothideomycetes</taxon>
        <taxon>Pleosporomycetidae</taxon>
        <taxon>Gloniales</taxon>
        <taxon>Gloniaceae</taxon>
        <taxon>Glonium</taxon>
    </lineage>
</organism>
<evidence type="ECO:0000313" key="1">
    <source>
        <dbReference type="EMBL" id="OCL13729.1"/>
    </source>
</evidence>
<protein>
    <submittedName>
        <fullName evidence="1">Uncharacterized protein</fullName>
    </submittedName>
</protein>
<proteinExistence type="predicted"/>
<keyword evidence="2" id="KW-1185">Reference proteome</keyword>
<evidence type="ECO:0000313" key="2">
    <source>
        <dbReference type="Proteomes" id="UP000250140"/>
    </source>
</evidence>
<sequence>MLRRRPLFLPFPLPLDHLASSERHNKRPGHIDLLFILKDWLPASARTPSTIYEPVRFETRKTTIPASLSASLVFVLTFLENPVVAASH</sequence>